<accession>A0A550J3T8</accession>
<gene>
    <name evidence="2" type="ORF">FL622_16740</name>
</gene>
<evidence type="ECO:0000256" key="1">
    <source>
        <dbReference type="SAM" id="SignalP"/>
    </source>
</evidence>
<proteinExistence type="predicted"/>
<dbReference type="RefSeq" id="WP_092056432.1">
    <property type="nucleotide sequence ID" value="NZ_FOJJ01000013.1"/>
</dbReference>
<dbReference type="OrthoDB" id="2168082at2"/>
<dbReference type="InterPro" id="IPR045613">
    <property type="entry name" value="DUF6448"/>
</dbReference>
<dbReference type="AlphaFoldDB" id="A0A550J3T8"/>
<reference evidence="2 3" key="1">
    <citation type="submission" date="2019-07" db="EMBL/GenBank/DDBJ databases">
        <title>Insights of Desulfuromonas acetexigens electromicrobiology.</title>
        <authorList>
            <person name="Katuri K."/>
            <person name="Sapireddy V."/>
            <person name="Shaw D.R."/>
            <person name="Saikaly P."/>
        </authorList>
    </citation>
    <scope>NUCLEOTIDE SEQUENCE [LARGE SCALE GENOMIC DNA]</scope>
    <source>
        <strain evidence="2 3">2873</strain>
    </source>
</reference>
<comment type="caution">
    <text evidence="2">The sequence shown here is derived from an EMBL/GenBank/DDBJ whole genome shotgun (WGS) entry which is preliminary data.</text>
</comment>
<evidence type="ECO:0000313" key="3">
    <source>
        <dbReference type="Proteomes" id="UP000317155"/>
    </source>
</evidence>
<dbReference type="Pfam" id="PF20046">
    <property type="entry name" value="DUF6448"/>
    <property type="match status" value="1"/>
</dbReference>
<organism evidence="2 3">
    <name type="scientific">Trichloromonas acetexigens</name>
    <dbReference type="NCBI Taxonomy" id="38815"/>
    <lineage>
        <taxon>Bacteria</taxon>
        <taxon>Pseudomonadati</taxon>
        <taxon>Thermodesulfobacteriota</taxon>
        <taxon>Desulfuromonadia</taxon>
        <taxon>Desulfuromonadales</taxon>
        <taxon>Trichloromonadaceae</taxon>
        <taxon>Trichloromonas</taxon>
    </lineage>
</organism>
<name>A0A550J3T8_9BACT</name>
<protein>
    <submittedName>
        <fullName evidence="2">Uncharacterized protein</fullName>
    </submittedName>
</protein>
<keyword evidence="3" id="KW-1185">Reference proteome</keyword>
<feature type="signal peptide" evidence="1">
    <location>
        <begin position="1"/>
        <end position="23"/>
    </location>
</feature>
<keyword evidence="1" id="KW-0732">Signal</keyword>
<dbReference type="Proteomes" id="UP000317155">
    <property type="component" value="Unassembled WGS sequence"/>
</dbReference>
<feature type="chain" id="PRO_5022135887" evidence="1">
    <location>
        <begin position="24"/>
        <end position="207"/>
    </location>
</feature>
<dbReference type="EMBL" id="VJVV01000020">
    <property type="protein sequence ID" value="TRO77879.1"/>
    <property type="molecule type" value="Genomic_DNA"/>
</dbReference>
<sequence>MKIPFRKSLVTLGLFLILGMALAPGRAAAHCDAYDGPVIVAARAALEQAEVTPLLKWVKAEAEGEIREAFAQTLKVRGLGEEARELADRYFFETLVRLHRAGEGAPYTGLKPAGQIAPVVAKADQALAQGNIDALVKAILQHTEEGIREHFTHALETAKHADESVAAGREYVAAYVTYVHYVEGIAQVVHGAPHHGEAAAPATGHGH</sequence>
<evidence type="ECO:0000313" key="2">
    <source>
        <dbReference type="EMBL" id="TRO77879.1"/>
    </source>
</evidence>